<organism evidence="1 2">
    <name type="scientific">Macrostomum lignano</name>
    <dbReference type="NCBI Taxonomy" id="282301"/>
    <lineage>
        <taxon>Eukaryota</taxon>
        <taxon>Metazoa</taxon>
        <taxon>Spiralia</taxon>
        <taxon>Lophotrochozoa</taxon>
        <taxon>Platyhelminthes</taxon>
        <taxon>Rhabditophora</taxon>
        <taxon>Macrostomorpha</taxon>
        <taxon>Macrostomida</taxon>
        <taxon>Macrostomidae</taxon>
        <taxon>Macrostomum</taxon>
    </lineage>
</organism>
<dbReference type="AlphaFoldDB" id="A0A1I8JNK1"/>
<name>A0A1I8JNK1_9PLAT</name>
<evidence type="ECO:0000313" key="1">
    <source>
        <dbReference type="Proteomes" id="UP000095280"/>
    </source>
</evidence>
<reference evidence="2" key="1">
    <citation type="submission" date="2016-11" db="UniProtKB">
        <authorList>
            <consortium name="WormBaseParasite"/>
        </authorList>
    </citation>
    <scope>IDENTIFICATION</scope>
</reference>
<keyword evidence="1" id="KW-1185">Reference proteome</keyword>
<sequence length="132" mass="13882">RVKLKPAVEHTLTRERILQANQLSVSSQAGLPLRSSEYPSGCCQAEVPASRGCGQVCGATAGEAGRPAGLPEKFSRAVTRLYGAQVTLAVRVFAQPRPDLPADLKPENILIAGDGFLKVIWPPPSPGGSAPR</sequence>
<evidence type="ECO:0000313" key="2">
    <source>
        <dbReference type="WBParaSite" id="snap_masked-unitig_22278-processed-gene-0.0-mRNA-1"/>
    </source>
</evidence>
<protein>
    <submittedName>
        <fullName evidence="2">ITA7 protein</fullName>
    </submittedName>
</protein>
<dbReference type="WBParaSite" id="snap_masked-unitig_22278-processed-gene-0.0-mRNA-1">
    <property type="protein sequence ID" value="snap_masked-unitig_22278-processed-gene-0.0-mRNA-1"/>
    <property type="gene ID" value="snap_masked-unitig_22278-processed-gene-0.0"/>
</dbReference>
<dbReference type="Proteomes" id="UP000095280">
    <property type="component" value="Unplaced"/>
</dbReference>
<accession>A0A1I8JNK1</accession>
<proteinExistence type="predicted"/>